<dbReference type="STRING" id="76123.AS203_06705"/>
<dbReference type="AlphaFoldDB" id="A0A0S2KKP3"/>
<protein>
    <submittedName>
        <fullName evidence="1">Uncharacterized protein</fullName>
    </submittedName>
</protein>
<evidence type="ECO:0000313" key="2">
    <source>
        <dbReference type="Proteomes" id="UP000056252"/>
    </source>
</evidence>
<name>A0A0S2KKP3_9BACT</name>
<gene>
    <name evidence="1" type="ORF">AS203_06705</name>
</gene>
<organism evidence="1 2">
    <name type="scientific">Hoylesella enoeca</name>
    <dbReference type="NCBI Taxonomy" id="76123"/>
    <lineage>
        <taxon>Bacteria</taxon>
        <taxon>Pseudomonadati</taxon>
        <taxon>Bacteroidota</taxon>
        <taxon>Bacteroidia</taxon>
        <taxon>Bacteroidales</taxon>
        <taxon>Prevotellaceae</taxon>
        <taxon>Hoylesella</taxon>
    </lineage>
</organism>
<reference evidence="2" key="1">
    <citation type="submission" date="2015-11" db="EMBL/GenBank/DDBJ databases">
        <authorList>
            <person name="Holder M.E."/>
            <person name="Ajami N.J."/>
            <person name="Petrosino J.F."/>
        </authorList>
    </citation>
    <scope>NUCLEOTIDE SEQUENCE [LARGE SCALE GENOMIC DNA]</scope>
    <source>
        <strain evidence="2">F0113</strain>
    </source>
</reference>
<sequence>MNRKQLESRAYVKPNVTVCISQTEQLLTFASGQHKDVENGGSFGDAKQGWFDEEEEEFTPSAEEKWNE</sequence>
<dbReference type="EMBL" id="CP013195">
    <property type="protein sequence ID" value="ALO48805.1"/>
    <property type="molecule type" value="Genomic_DNA"/>
</dbReference>
<dbReference type="RefSeq" id="WP_025066549.1">
    <property type="nucleotide sequence ID" value="NZ_CP013195.1"/>
</dbReference>
<keyword evidence="2" id="KW-1185">Reference proteome</keyword>
<dbReference type="Proteomes" id="UP000056252">
    <property type="component" value="Chromosome"/>
</dbReference>
<evidence type="ECO:0000313" key="1">
    <source>
        <dbReference type="EMBL" id="ALO48805.1"/>
    </source>
</evidence>
<dbReference type="KEGG" id="peo:AS203_06705"/>
<accession>A0A0S2KKP3</accession>
<dbReference type="OrthoDB" id="1082371at2"/>
<proteinExistence type="predicted"/>